<name>A0ABW5FNE3_9PSEU</name>
<sequence>MSALSPEPRDYVESTIIRVVRRADRYMEAVNDVLRRGALREEESVLLDRFERLTAIVLDRYHPRGTRLPTNLVFAQLYDAQRDAPADESRRATIAALMAAEVESRGPLRQTREQNAQLAELFERIGTACEADGLLLHAALAFDRAADIYLLLNQHVKRDHCLFAKERCRHHAARPGWERAMAAVSSALCGYGYQPYRLLLWVLAQLVVFGVAIALAARRPVDDSVYMAFANYLNPLGNGDTALLPGLARILLVIESYTGYVSLSVFFALLVRRWFRT</sequence>
<keyword evidence="1" id="KW-0812">Transmembrane</keyword>
<dbReference type="RefSeq" id="WP_378261795.1">
    <property type="nucleotide sequence ID" value="NZ_JBHUKR010000004.1"/>
</dbReference>
<evidence type="ECO:0000256" key="1">
    <source>
        <dbReference type="SAM" id="Phobius"/>
    </source>
</evidence>
<comment type="caution">
    <text evidence="2">The sequence shown here is derived from an EMBL/GenBank/DDBJ whole genome shotgun (WGS) entry which is preliminary data.</text>
</comment>
<dbReference type="Proteomes" id="UP001597417">
    <property type="component" value="Unassembled WGS sequence"/>
</dbReference>
<keyword evidence="1" id="KW-0472">Membrane</keyword>
<keyword evidence="1" id="KW-1133">Transmembrane helix</keyword>
<feature type="transmembrane region" description="Helical" evidence="1">
    <location>
        <begin position="250"/>
        <end position="271"/>
    </location>
</feature>
<evidence type="ECO:0000313" key="3">
    <source>
        <dbReference type="Proteomes" id="UP001597417"/>
    </source>
</evidence>
<protein>
    <recommendedName>
        <fullName evidence="4">Two pore domain potassium channel family protein</fullName>
    </recommendedName>
</protein>
<accession>A0ABW5FNE3</accession>
<reference evidence="3" key="1">
    <citation type="journal article" date="2019" name="Int. J. Syst. Evol. Microbiol.">
        <title>The Global Catalogue of Microorganisms (GCM) 10K type strain sequencing project: providing services to taxonomists for standard genome sequencing and annotation.</title>
        <authorList>
            <consortium name="The Broad Institute Genomics Platform"/>
            <consortium name="The Broad Institute Genome Sequencing Center for Infectious Disease"/>
            <person name="Wu L."/>
            <person name="Ma J."/>
        </authorList>
    </citation>
    <scope>NUCLEOTIDE SEQUENCE [LARGE SCALE GENOMIC DNA]</scope>
    <source>
        <strain evidence="3">CGMCC 4.7645</strain>
    </source>
</reference>
<dbReference type="EMBL" id="JBHUKR010000004">
    <property type="protein sequence ID" value="MFD2415735.1"/>
    <property type="molecule type" value="Genomic_DNA"/>
</dbReference>
<keyword evidence="3" id="KW-1185">Reference proteome</keyword>
<evidence type="ECO:0008006" key="4">
    <source>
        <dbReference type="Google" id="ProtNLM"/>
    </source>
</evidence>
<organism evidence="2 3">
    <name type="scientific">Amycolatopsis pigmentata</name>
    <dbReference type="NCBI Taxonomy" id="450801"/>
    <lineage>
        <taxon>Bacteria</taxon>
        <taxon>Bacillati</taxon>
        <taxon>Actinomycetota</taxon>
        <taxon>Actinomycetes</taxon>
        <taxon>Pseudonocardiales</taxon>
        <taxon>Pseudonocardiaceae</taxon>
        <taxon>Amycolatopsis</taxon>
    </lineage>
</organism>
<evidence type="ECO:0000313" key="2">
    <source>
        <dbReference type="EMBL" id="MFD2415735.1"/>
    </source>
</evidence>
<proteinExistence type="predicted"/>
<feature type="transmembrane region" description="Helical" evidence="1">
    <location>
        <begin position="198"/>
        <end position="217"/>
    </location>
</feature>
<gene>
    <name evidence="2" type="ORF">ACFSXZ_05275</name>
</gene>